<organism evidence="1 2">
    <name type="scientific">Taxus chinensis</name>
    <name type="common">Chinese yew</name>
    <name type="synonym">Taxus wallichiana var. chinensis</name>
    <dbReference type="NCBI Taxonomy" id="29808"/>
    <lineage>
        <taxon>Eukaryota</taxon>
        <taxon>Viridiplantae</taxon>
        <taxon>Streptophyta</taxon>
        <taxon>Embryophyta</taxon>
        <taxon>Tracheophyta</taxon>
        <taxon>Spermatophyta</taxon>
        <taxon>Pinopsida</taxon>
        <taxon>Pinidae</taxon>
        <taxon>Conifers II</taxon>
        <taxon>Cupressales</taxon>
        <taxon>Taxaceae</taxon>
        <taxon>Taxus</taxon>
    </lineage>
</organism>
<reference evidence="1 2" key="1">
    <citation type="journal article" date="2021" name="Nat. Plants">
        <title>The Taxus genome provides insights into paclitaxel biosynthesis.</title>
        <authorList>
            <person name="Xiong X."/>
            <person name="Gou J."/>
            <person name="Liao Q."/>
            <person name="Li Y."/>
            <person name="Zhou Q."/>
            <person name="Bi G."/>
            <person name="Li C."/>
            <person name="Du R."/>
            <person name="Wang X."/>
            <person name="Sun T."/>
            <person name="Guo L."/>
            <person name="Liang H."/>
            <person name="Lu P."/>
            <person name="Wu Y."/>
            <person name="Zhang Z."/>
            <person name="Ro D.K."/>
            <person name="Shang Y."/>
            <person name="Huang S."/>
            <person name="Yan J."/>
        </authorList>
    </citation>
    <scope>NUCLEOTIDE SEQUENCE [LARGE SCALE GENOMIC DNA]</scope>
    <source>
        <strain evidence="1">Ta-2019</strain>
    </source>
</reference>
<dbReference type="Proteomes" id="UP000824469">
    <property type="component" value="Unassembled WGS sequence"/>
</dbReference>
<keyword evidence="2" id="KW-1185">Reference proteome</keyword>
<protein>
    <submittedName>
        <fullName evidence="1">Uncharacterized protein</fullName>
    </submittedName>
</protein>
<name>A0AA38F914_TAXCH</name>
<evidence type="ECO:0000313" key="1">
    <source>
        <dbReference type="EMBL" id="KAH9293410.1"/>
    </source>
</evidence>
<evidence type="ECO:0000313" key="2">
    <source>
        <dbReference type="Proteomes" id="UP000824469"/>
    </source>
</evidence>
<accession>A0AA38F914</accession>
<sequence length="66" mass="7551">MGHPGQKYVKDVDQPVWRKSVHFKWFRDICPRQSGTVGIEVRGGRKPTDLAEIEDFNLGHPGQNYA</sequence>
<comment type="caution">
    <text evidence="1">The sequence shown here is derived from an EMBL/GenBank/DDBJ whole genome shotgun (WGS) entry which is preliminary data.</text>
</comment>
<dbReference type="EMBL" id="JAHRHJ020001173">
    <property type="protein sequence ID" value="KAH9293410.1"/>
    <property type="molecule type" value="Genomic_DNA"/>
</dbReference>
<gene>
    <name evidence="1" type="ORF">KI387_041385</name>
</gene>
<dbReference type="AlphaFoldDB" id="A0AA38F914"/>
<proteinExistence type="predicted"/>